<comment type="caution">
    <text evidence="2">The sequence shown here is derived from an EMBL/GenBank/DDBJ whole genome shotgun (WGS) entry which is preliminary data.</text>
</comment>
<dbReference type="PANTHER" id="PTHR43682">
    <property type="entry name" value="LACTATE UTILIZATION PROTEIN C"/>
    <property type="match status" value="1"/>
</dbReference>
<evidence type="ECO:0000313" key="3">
    <source>
        <dbReference type="Proteomes" id="UP000027192"/>
    </source>
</evidence>
<dbReference type="Proteomes" id="UP000027192">
    <property type="component" value="Unassembled WGS sequence"/>
</dbReference>
<proteinExistence type="predicted"/>
<dbReference type="Gene3D" id="3.40.50.10420">
    <property type="entry name" value="NagB/RpiA/CoA transferase-like"/>
    <property type="match status" value="1"/>
</dbReference>
<dbReference type="OrthoDB" id="9794157at2"/>
<dbReference type="Pfam" id="PF02589">
    <property type="entry name" value="LUD_dom"/>
    <property type="match status" value="1"/>
</dbReference>
<dbReference type="AlphaFoldDB" id="A0A066RS95"/>
<dbReference type="InterPro" id="IPR024185">
    <property type="entry name" value="FTHF_cligase-like_sf"/>
</dbReference>
<dbReference type="InterPro" id="IPR037171">
    <property type="entry name" value="NagB/RpiA_transferase-like"/>
</dbReference>
<gene>
    <name evidence="2" type="ORF">EA58_01535</name>
</gene>
<dbReference type="EMBL" id="JMIB01000003">
    <property type="protein sequence ID" value="KDM93320.1"/>
    <property type="molecule type" value="Genomic_DNA"/>
</dbReference>
<feature type="domain" description="LUD" evidence="1">
    <location>
        <begin position="42"/>
        <end position="215"/>
    </location>
</feature>
<name>A0A066RS95_9GAMM</name>
<sequence length="218" mass="23948">MNPARQAILARLRAGQQTAPQLHTPEPAYTAWTARDKTQRLAHFCEQLTASHAEIYRCTVETLPDQLTEIIGQIGAQRIATGTAGEYMTQIQQASQTATHVPFEQPIEHWKAALFSEVDAGITHVHAAIAETGTLVLWPNRHEPRTLSLVPPCHIALVNASQLTDSLTGLMQEQHWQQGLPTNVVLISGPSKTADIQQTLAYGAHGPRRLIVLVVVNR</sequence>
<accession>A0A066RS95</accession>
<dbReference type="SUPFAM" id="SSF100950">
    <property type="entry name" value="NagB/RpiA/CoA transferase-like"/>
    <property type="match status" value="1"/>
</dbReference>
<dbReference type="STRING" id="1654360.EA58_01535"/>
<evidence type="ECO:0000259" key="1">
    <source>
        <dbReference type="Pfam" id="PF02589"/>
    </source>
</evidence>
<evidence type="ECO:0000313" key="2">
    <source>
        <dbReference type="EMBL" id="KDM93320.1"/>
    </source>
</evidence>
<reference evidence="2 3" key="1">
    <citation type="submission" date="2014-04" db="EMBL/GenBank/DDBJ databases">
        <title>Draft genome sequence of Photobacterium halotolerans S2753: a solonamide, ngercheumicin and holomycin producer.</title>
        <authorList>
            <person name="Machado H.R."/>
            <person name="Gram L."/>
        </authorList>
    </citation>
    <scope>NUCLEOTIDE SEQUENCE [LARGE SCALE GENOMIC DNA]</scope>
    <source>
        <strain evidence="2 3">S2753</strain>
    </source>
</reference>
<dbReference type="RefSeq" id="WP_036748074.1">
    <property type="nucleotide sequence ID" value="NZ_JAGSGC010000011.1"/>
</dbReference>
<dbReference type="InterPro" id="IPR003741">
    <property type="entry name" value="LUD_dom"/>
</dbReference>
<dbReference type="PANTHER" id="PTHR43682:SF1">
    <property type="entry name" value="LACTATE UTILIZATION PROTEIN C"/>
    <property type="match status" value="1"/>
</dbReference>
<organism evidence="2 3">
    <name type="scientific">Photobacterium galatheae</name>
    <dbReference type="NCBI Taxonomy" id="1654360"/>
    <lineage>
        <taxon>Bacteria</taxon>
        <taxon>Pseudomonadati</taxon>
        <taxon>Pseudomonadota</taxon>
        <taxon>Gammaproteobacteria</taxon>
        <taxon>Vibrionales</taxon>
        <taxon>Vibrionaceae</taxon>
        <taxon>Photobacterium</taxon>
    </lineage>
</organism>
<protein>
    <recommendedName>
        <fullName evidence="1">LUD domain-containing protein</fullName>
    </recommendedName>
</protein>
<keyword evidence="3" id="KW-1185">Reference proteome</keyword>